<accession>Q1UZR6</accession>
<organism evidence="2 3">
    <name type="scientific">Pelagibacter ubique (strain HTCC1002)</name>
    <dbReference type="NCBI Taxonomy" id="314261"/>
    <lineage>
        <taxon>Bacteria</taxon>
        <taxon>Pseudomonadati</taxon>
        <taxon>Pseudomonadota</taxon>
        <taxon>Alphaproteobacteria</taxon>
        <taxon>Candidatus Pelagibacterales</taxon>
        <taxon>Candidatus Pelagibacteraceae</taxon>
        <taxon>Candidatus Pelagibacter</taxon>
    </lineage>
</organism>
<dbReference type="EMBL" id="AAPV01000002">
    <property type="protein sequence ID" value="EAS84125.1"/>
    <property type="molecule type" value="Genomic_DNA"/>
</dbReference>
<evidence type="ECO:0000256" key="1">
    <source>
        <dbReference type="SAM" id="Phobius"/>
    </source>
</evidence>
<evidence type="ECO:0000313" key="2">
    <source>
        <dbReference type="EMBL" id="EAS84125.1"/>
    </source>
</evidence>
<dbReference type="HOGENOM" id="CLU_2104550_0_0_5"/>
<keyword evidence="1" id="KW-0812">Transmembrane</keyword>
<name>Q1UZR6_PELU1</name>
<keyword evidence="1" id="KW-1133">Transmembrane helix</keyword>
<proteinExistence type="predicted"/>
<sequence>MYWLILISFLILLAISFVVSNPGNKLIKNKKNKTHLLDVLSSYMGGFLLVIIVYLFVSASNGKEAFDIGIDFFNANRWNFASGMGNHRSILDEFVFGFVFTYIIIFIRRQYKKQN</sequence>
<comment type="caution">
    <text evidence="2">The sequence shown here is derived from an EMBL/GenBank/DDBJ whole genome shotgun (WGS) entry which is preliminary data.</text>
</comment>
<feature type="transmembrane region" description="Helical" evidence="1">
    <location>
        <begin position="94"/>
        <end position="111"/>
    </location>
</feature>
<dbReference type="AlphaFoldDB" id="Q1UZR6"/>
<evidence type="ECO:0000313" key="3">
    <source>
        <dbReference type="Proteomes" id="UP000005306"/>
    </source>
</evidence>
<reference evidence="2 3" key="1">
    <citation type="submission" date="2006-04" db="EMBL/GenBank/DDBJ databases">
        <authorList>
            <person name="Giovannoni S.J."/>
            <person name="Cho J.-C."/>
            <person name="Ferriera S."/>
            <person name="Johnson J."/>
            <person name="Kravitz S."/>
            <person name="Halpern A."/>
            <person name="Remington K."/>
            <person name="Beeson K."/>
            <person name="Tran B."/>
            <person name="Rogers Y.-H."/>
            <person name="Friedman R."/>
            <person name="Venter J.C."/>
        </authorList>
    </citation>
    <scope>NUCLEOTIDE SEQUENCE [LARGE SCALE GENOMIC DNA]</scope>
    <source>
        <strain evidence="2 3">HTCC1002</strain>
    </source>
</reference>
<feature type="transmembrane region" description="Helical" evidence="1">
    <location>
        <begin position="36"/>
        <end position="57"/>
    </location>
</feature>
<protein>
    <submittedName>
        <fullName evidence="2">Uncharacterized protein</fullName>
    </submittedName>
</protein>
<keyword evidence="1" id="KW-0472">Membrane</keyword>
<dbReference type="Proteomes" id="UP000005306">
    <property type="component" value="Unassembled WGS sequence"/>
</dbReference>
<gene>
    <name evidence="2" type="ORF">PU1002_00345</name>
</gene>
<dbReference type="RefSeq" id="WP_006996712.1">
    <property type="nucleotide sequence ID" value="NZ_CH724130.1"/>
</dbReference>